<dbReference type="Pfam" id="PF13344">
    <property type="entry name" value="Hydrolase_6"/>
    <property type="match status" value="1"/>
</dbReference>
<dbReference type="EMBL" id="KV454487">
    <property type="protein sequence ID" value="ODV59167.1"/>
    <property type="molecule type" value="Genomic_DNA"/>
</dbReference>
<name>A0A1D2VCE9_9ASCO</name>
<dbReference type="GO" id="GO:0016787">
    <property type="term" value="F:hydrolase activity"/>
    <property type="evidence" value="ECO:0007669"/>
    <property type="project" value="UniProtKB-KW"/>
</dbReference>
<sequence length="404" mass="45736">MFLPSFSRYTKSCRPERSLRCFCSSSPVLLRDSSLAHAQLHAAGPIGFVFDIDGVLIRGGKRIEAAKPALQLLNHHRIPWILLTNGGGYSEAARTAYLSTLLDVNINPVQLIQSHTPFKGFTKTYRRILAVGGLEDRVRHVARDYGFEDVLIPADIIRSNQSVWPFHGFSADQLNRWALDPSITNVFKKPIDAIMVFNDPRDMGTDIQIIVDYLNSDNGLYGTIRNLHKVSHNHTPSIPIFFSNNDLLWANDFNLPRFGQGQLRIIIERLYQELNNSLTLDSTIFGKPFKSQYDFAHHILIDWYQSLLKNPNLINFNSNSQALKQILPSIGEIPVNSPFNKIYMVGDNPESDIKGANNYGWESCLVRTGVFKDDDLPDLKVKPTMIVDNVYEAIKFVLDINGYI</sequence>
<keyword evidence="2" id="KW-1185">Reference proteome</keyword>
<dbReference type="InterPro" id="IPR006357">
    <property type="entry name" value="HAD-SF_hydro_IIA"/>
</dbReference>
<dbReference type="NCBIfam" id="TIGR01456">
    <property type="entry name" value="CECR5"/>
    <property type="match status" value="1"/>
</dbReference>
<gene>
    <name evidence="1" type="ORF">ASCRUDRAFT_37832</name>
</gene>
<dbReference type="RefSeq" id="XP_020045474.1">
    <property type="nucleotide sequence ID" value="XM_020190803.1"/>
</dbReference>
<organism evidence="1 2">
    <name type="scientific">Ascoidea rubescens DSM 1968</name>
    <dbReference type="NCBI Taxonomy" id="1344418"/>
    <lineage>
        <taxon>Eukaryota</taxon>
        <taxon>Fungi</taxon>
        <taxon>Dikarya</taxon>
        <taxon>Ascomycota</taxon>
        <taxon>Saccharomycotina</taxon>
        <taxon>Saccharomycetes</taxon>
        <taxon>Ascoideaceae</taxon>
        <taxon>Ascoidea</taxon>
    </lineage>
</organism>
<evidence type="ECO:0000313" key="1">
    <source>
        <dbReference type="EMBL" id="ODV59167.1"/>
    </source>
</evidence>
<dbReference type="GO" id="GO:0005739">
    <property type="term" value="C:mitochondrion"/>
    <property type="evidence" value="ECO:0007669"/>
    <property type="project" value="TreeGrafter"/>
</dbReference>
<accession>A0A1D2VCE9</accession>
<dbReference type="GeneID" id="30964439"/>
<dbReference type="InterPro" id="IPR006353">
    <property type="entry name" value="HAD-SF_hydro_IIA_CECR5"/>
</dbReference>
<dbReference type="Gene3D" id="3.40.50.1000">
    <property type="entry name" value="HAD superfamily/HAD-like"/>
    <property type="match status" value="2"/>
</dbReference>
<dbReference type="InterPro" id="IPR036412">
    <property type="entry name" value="HAD-like_sf"/>
</dbReference>
<evidence type="ECO:0000313" key="2">
    <source>
        <dbReference type="Proteomes" id="UP000095038"/>
    </source>
</evidence>
<dbReference type="PANTHER" id="PTHR14269:SF57">
    <property type="entry name" value="SUPERFAMILY HYDROLASE, PUTATIVE (AFU_ORTHOLOGUE AFUA_2G02580)-RELATED"/>
    <property type="match status" value="1"/>
</dbReference>
<dbReference type="GO" id="GO:0046474">
    <property type="term" value="P:glycerophospholipid biosynthetic process"/>
    <property type="evidence" value="ECO:0007669"/>
    <property type="project" value="TreeGrafter"/>
</dbReference>
<dbReference type="InterPro" id="IPR023214">
    <property type="entry name" value="HAD_sf"/>
</dbReference>
<protein>
    <submittedName>
        <fullName evidence="1">HAD-superfamily hydrolase</fullName>
    </submittedName>
</protein>
<proteinExistence type="predicted"/>
<reference evidence="2" key="1">
    <citation type="submission" date="2016-05" db="EMBL/GenBank/DDBJ databases">
        <title>Comparative genomics of biotechnologically important yeasts.</title>
        <authorList>
            <consortium name="DOE Joint Genome Institute"/>
            <person name="Riley R."/>
            <person name="Haridas S."/>
            <person name="Wolfe K.H."/>
            <person name="Lopes M.R."/>
            <person name="Hittinger C.T."/>
            <person name="Goker M."/>
            <person name="Salamov A."/>
            <person name="Wisecaver J."/>
            <person name="Long T.M."/>
            <person name="Aerts A.L."/>
            <person name="Barry K."/>
            <person name="Choi C."/>
            <person name="Clum A."/>
            <person name="Coughlan A.Y."/>
            <person name="Deshpande S."/>
            <person name="Douglass A.P."/>
            <person name="Hanson S.J."/>
            <person name="Klenk H.-P."/>
            <person name="Labutti K."/>
            <person name="Lapidus A."/>
            <person name="Lindquist E."/>
            <person name="Lipzen A."/>
            <person name="Meier-Kolthoff J.P."/>
            <person name="Ohm R.A."/>
            <person name="Otillar R.P."/>
            <person name="Pangilinan J."/>
            <person name="Peng Y."/>
            <person name="Rokas A."/>
            <person name="Rosa C.A."/>
            <person name="Scheuner C."/>
            <person name="Sibirny A.A."/>
            <person name="Slot J.C."/>
            <person name="Stielow J.B."/>
            <person name="Sun H."/>
            <person name="Kurtzman C.P."/>
            <person name="Blackwell M."/>
            <person name="Grigoriev I.V."/>
            <person name="Jeffries T.W."/>
        </authorList>
    </citation>
    <scope>NUCLEOTIDE SEQUENCE [LARGE SCALE GENOMIC DNA]</scope>
    <source>
        <strain evidence="2">DSM 1968</strain>
    </source>
</reference>
<dbReference type="PANTHER" id="PTHR14269">
    <property type="entry name" value="CDP-DIACYLGLYCEROL--GLYCEROL-3-PHOSPHATE 3-PHOSPHATIDYLTRANSFERASE-RELATED"/>
    <property type="match status" value="1"/>
</dbReference>
<dbReference type="STRING" id="1344418.A0A1D2VCE9"/>
<keyword evidence="1" id="KW-0378">Hydrolase</keyword>
<dbReference type="InParanoid" id="A0A1D2VCE9"/>
<dbReference type="Pfam" id="PF13242">
    <property type="entry name" value="Hydrolase_like"/>
    <property type="match status" value="1"/>
</dbReference>
<dbReference type="FunCoup" id="A0A1D2VCE9">
    <property type="interactions" value="263"/>
</dbReference>
<dbReference type="SUPFAM" id="SSF56784">
    <property type="entry name" value="HAD-like"/>
    <property type="match status" value="1"/>
</dbReference>
<dbReference type="InterPro" id="IPR050324">
    <property type="entry name" value="CDP-alcohol_PTase-I"/>
</dbReference>
<dbReference type="OrthoDB" id="10251048at2759"/>
<dbReference type="NCBIfam" id="TIGR01460">
    <property type="entry name" value="HAD-SF-IIA"/>
    <property type="match status" value="1"/>
</dbReference>
<dbReference type="AlphaFoldDB" id="A0A1D2VCE9"/>
<dbReference type="Proteomes" id="UP000095038">
    <property type="component" value="Unassembled WGS sequence"/>
</dbReference>